<feature type="domain" description="UvrD-like helicase ATP-binding" evidence="12">
    <location>
        <begin position="5"/>
        <end position="293"/>
    </location>
</feature>
<dbReference type="Gene3D" id="1.10.486.10">
    <property type="entry name" value="PCRA, domain 4"/>
    <property type="match status" value="1"/>
</dbReference>
<dbReference type="GO" id="GO:0033202">
    <property type="term" value="C:DNA helicase complex"/>
    <property type="evidence" value="ECO:0007669"/>
    <property type="project" value="TreeGrafter"/>
</dbReference>
<dbReference type="EMBL" id="MHLH01000008">
    <property type="protein sequence ID" value="OGZ04329.1"/>
    <property type="molecule type" value="Genomic_DNA"/>
</dbReference>
<reference evidence="14 15" key="1">
    <citation type="journal article" date="2016" name="Nat. Commun.">
        <title>Thousands of microbial genomes shed light on interconnected biogeochemical processes in an aquifer system.</title>
        <authorList>
            <person name="Anantharaman K."/>
            <person name="Brown C.T."/>
            <person name="Hug L.A."/>
            <person name="Sharon I."/>
            <person name="Castelle C.J."/>
            <person name="Probst A.J."/>
            <person name="Thomas B.C."/>
            <person name="Singh A."/>
            <person name="Wilkins M.J."/>
            <person name="Karaoz U."/>
            <person name="Brodie E.L."/>
            <person name="Williams K.H."/>
            <person name="Hubbard S.S."/>
            <person name="Banfield J.F."/>
        </authorList>
    </citation>
    <scope>NUCLEOTIDE SEQUENCE [LARGE SCALE GENOMIC DNA]</scope>
</reference>
<dbReference type="Gene3D" id="3.40.50.300">
    <property type="entry name" value="P-loop containing nucleotide triphosphate hydrolases"/>
    <property type="match status" value="2"/>
</dbReference>
<proteinExistence type="inferred from homology"/>
<keyword evidence="6" id="KW-0238">DNA-binding</keyword>
<name>A0A1G2CSH2_9BACT</name>
<dbReference type="Pfam" id="PF00580">
    <property type="entry name" value="UvrD-helicase"/>
    <property type="match status" value="1"/>
</dbReference>
<organism evidence="14 15">
    <name type="scientific">Candidatus Lloydbacteria bacterium RIFCSPHIGHO2_01_FULL_41_20</name>
    <dbReference type="NCBI Taxonomy" id="1798657"/>
    <lineage>
        <taxon>Bacteria</taxon>
        <taxon>Candidatus Lloydiibacteriota</taxon>
    </lineage>
</organism>
<sequence length="645" mass="73756">MENLRGLNEPQRRAVLHKDGPLLIVAGAGAGKTKTITHRIINLIKSGVDPKEILAITFTNKAAKEMRERVYGLLGAPKTGINVEFPDYEGPLIKTFHALGVQIIKEQARHLGLTKYFSILDESESVSLIREVLRDEGLDPKQFEPRRMKYLISRYKGDFITEKTFAGNASGYFPKTLSKIWNRYEEKLKKERALDFDDLILKTVHLLKEHKEIRDNYQKRWHYIHVDEYQDTNTTQYELTKILAGTHNNICVVGDSDQNIYGWRGANIQNILNFEKDYPNTTVILLEENYRSTKNILDSANQVIKKNKERIDKTLFTNKKVGEKLGLFEAYDEADEAQFVTSKIKSLTEMGVKTEKIAVLYRANFQSRVLEETLLSAKIPYQVLGVRFFERREVKDVLAYLRLALNPEGLSDLKRIINVPPRGIGKVGLLKILSGKEGDLPDKTKEKLKDFNLFIKKIVESTKNEAPSAVIKKIIKESGIEKMLRAGTEEDKERLENAYELATLAVRYDALPRGEGIENLLEDAALFSSDEASEKGSTGVKLMTVHAAKGLEFSHVFITGLEQDLFPHIRLGEIGMSKEDSEEERRLFYVALTRAEEKLYLSYTMMRTKFGSRQINTPSEFIFDIPPELMEKEERAETGKAVYWE</sequence>
<dbReference type="GO" id="GO:0005829">
    <property type="term" value="C:cytosol"/>
    <property type="evidence" value="ECO:0007669"/>
    <property type="project" value="TreeGrafter"/>
</dbReference>
<dbReference type="InterPro" id="IPR014016">
    <property type="entry name" value="UvrD-like_ATP-bd"/>
</dbReference>
<evidence type="ECO:0000259" key="13">
    <source>
        <dbReference type="PROSITE" id="PS51217"/>
    </source>
</evidence>
<comment type="catalytic activity">
    <reaction evidence="8">
        <text>Couples ATP hydrolysis with the unwinding of duplex DNA by translocating in the 3'-5' direction.</text>
        <dbReference type="EC" id="5.6.2.4"/>
    </reaction>
</comment>
<evidence type="ECO:0000256" key="6">
    <source>
        <dbReference type="ARBA" id="ARBA00023125"/>
    </source>
</evidence>
<dbReference type="InterPro" id="IPR027417">
    <property type="entry name" value="P-loop_NTPase"/>
</dbReference>
<evidence type="ECO:0000256" key="1">
    <source>
        <dbReference type="ARBA" id="ARBA00009922"/>
    </source>
</evidence>
<protein>
    <recommendedName>
        <fullName evidence="9">DNA 3'-5' helicase</fullName>
        <ecNumber evidence="9">5.6.2.4</ecNumber>
    </recommendedName>
</protein>
<comment type="caution">
    <text evidence="14">The sequence shown here is derived from an EMBL/GenBank/DDBJ whole genome shotgun (WGS) entry which is preliminary data.</text>
</comment>
<evidence type="ECO:0000313" key="15">
    <source>
        <dbReference type="Proteomes" id="UP000178841"/>
    </source>
</evidence>
<evidence type="ECO:0000256" key="4">
    <source>
        <dbReference type="ARBA" id="ARBA00022806"/>
    </source>
</evidence>
<dbReference type="GO" id="GO:0043138">
    <property type="term" value="F:3'-5' DNA helicase activity"/>
    <property type="evidence" value="ECO:0007669"/>
    <property type="project" value="UniProtKB-EC"/>
</dbReference>
<dbReference type="PROSITE" id="PS51198">
    <property type="entry name" value="UVRD_HELICASE_ATP_BIND"/>
    <property type="match status" value="1"/>
</dbReference>
<keyword evidence="2 11" id="KW-0547">Nucleotide-binding</keyword>
<dbReference type="CDD" id="cd18807">
    <property type="entry name" value="SF1_C_UvrD"/>
    <property type="match status" value="1"/>
</dbReference>
<evidence type="ECO:0000256" key="8">
    <source>
        <dbReference type="ARBA" id="ARBA00034617"/>
    </source>
</evidence>
<comment type="catalytic activity">
    <reaction evidence="10">
        <text>ATP + H2O = ADP + phosphate + H(+)</text>
        <dbReference type="Rhea" id="RHEA:13065"/>
        <dbReference type="ChEBI" id="CHEBI:15377"/>
        <dbReference type="ChEBI" id="CHEBI:15378"/>
        <dbReference type="ChEBI" id="CHEBI:30616"/>
        <dbReference type="ChEBI" id="CHEBI:43474"/>
        <dbReference type="ChEBI" id="CHEBI:456216"/>
        <dbReference type="EC" id="5.6.2.4"/>
    </reaction>
</comment>
<evidence type="ECO:0000256" key="3">
    <source>
        <dbReference type="ARBA" id="ARBA00022801"/>
    </source>
</evidence>
<dbReference type="GO" id="GO:0016887">
    <property type="term" value="F:ATP hydrolysis activity"/>
    <property type="evidence" value="ECO:0007669"/>
    <property type="project" value="RHEA"/>
</dbReference>
<dbReference type="Proteomes" id="UP000178841">
    <property type="component" value="Unassembled WGS sequence"/>
</dbReference>
<accession>A0A1G2CSH2</accession>
<dbReference type="GO" id="GO:0005524">
    <property type="term" value="F:ATP binding"/>
    <property type="evidence" value="ECO:0007669"/>
    <property type="project" value="UniProtKB-UniRule"/>
</dbReference>
<feature type="domain" description="UvrD-like helicase C-terminal" evidence="13">
    <location>
        <begin position="294"/>
        <end position="550"/>
    </location>
</feature>
<evidence type="ECO:0000256" key="7">
    <source>
        <dbReference type="ARBA" id="ARBA00023235"/>
    </source>
</evidence>
<feature type="binding site" evidence="11">
    <location>
        <begin position="26"/>
        <end position="33"/>
    </location>
    <ligand>
        <name>ATP</name>
        <dbReference type="ChEBI" id="CHEBI:30616"/>
    </ligand>
</feature>
<dbReference type="SUPFAM" id="SSF52540">
    <property type="entry name" value="P-loop containing nucleoside triphosphate hydrolases"/>
    <property type="match status" value="1"/>
</dbReference>
<dbReference type="EC" id="5.6.2.4" evidence="9"/>
<dbReference type="Gene3D" id="1.10.10.160">
    <property type="match status" value="1"/>
</dbReference>
<evidence type="ECO:0000313" key="14">
    <source>
        <dbReference type="EMBL" id="OGZ04329.1"/>
    </source>
</evidence>
<evidence type="ECO:0000259" key="12">
    <source>
        <dbReference type="PROSITE" id="PS51198"/>
    </source>
</evidence>
<dbReference type="Pfam" id="PF13361">
    <property type="entry name" value="UvrD_C"/>
    <property type="match status" value="1"/>
</dbReference>
<dbReference type="STRING" id="1798657.A2648_01115"/>
<evidence type="ECO:0000256" key="5">
    <source>
        <dbReference type="ARBA" id="ARBA00022840"/>
    </source>
</evidence>
<keyword evidence="3 11" id="KW-0378">Hydrolase</keyword>
<dbReference type="InterPro" id="IPR000212">
    <property type="entry name" value="DNA_helicase_UvrD/REP"/>
</dbReference>
<dbReference type="PROSITE" id="PS51217">
    <property type="entry name" value="UVRD_HELICASE_CTER"/>
    <property type="match status" value="1"/>
</dbReference>
<dbReference type="CDD" id="cd17932">
    <property type="entry name" value="DEXQc_UvrD"/>
    <property type="match status" value="1"/>
</dbReference>
<keyword evidence="7" id="KW-0413">Isomerase</keyword>
<dbReference type="InterPro" id="IPR014017">
    <property type="entry name" value="DNA_helicase_UvrD-like_C"/>
</dbReference>
<dbReference type="GO" id="GO:0003677">
    <property type="term" value="F:DNA binding"/>
    <property type="evidence" value="ECO:0007669"/>
    <property type="project" value="UniProtKB-KW"/>
</dbReference>
<keyword evidence="5 11" id="KW-0067">ATP-binding</keyword>
<gene>
    <name evidence="14" type="ORF">A2648_01115</name>
</gene>
<dbReference type="InterPro" id="IPR013986">
    <property type="entry name" value="DExx_box_DNA_helicase_dom_sf"/>
</dbReference>
<evidence type="ECO:0000256" key="11">
    <source>
        <dbReference type="PROSITE-ProRule" id="PRU00560"/>
    </source>
</evidence>
<evidence type="ECO:0000256" key="9">
    <source>
        <dbReference type="ARBA" id="ARBA00034808"/>
    </source>
</evidence>
<dbReference type="PANTHER" id="PTHR11070:SF2">
    <property type="entry name" value="ATP-DEPENDENT DNA HELICASE SRS2"/>
    <property type="match status" value="1"/>
</dbReference>
<dbReference type="AlphaFoldDB" id="A0A1G2CSH2"/>
<dbReference type="PANTHER" id="PTHR11070">
    <property type="entry name" value="UVRD / RECB / PCRA DNA HELICASE FAMILY MEMBER"/>
    <property type="match status" value="1"/>
</dbReference>
<keyword evidence="4 11" id="KW-0347">Helicase</keyword>
<evidence type="ECO:0000256" key="10">
    <source>
        <dbReference type="ARBA" id="ARBA00048988"/>
    </source>
</evidence>
<dbReference type="GO" id="GO:0000725">
    <property type="term" value="P:recombinational repair"/>
    <property type="evidence" value="ECO:0007669"/>
    <property type="project" value="TreeGrafter"/>
</dbReference>
<evidence type="ECO:0000256" key="2">
    <source>
        <dbReference type="ARBA" id="ARBA00022741"/>
    </source>
</evidence>
<comment type="similarity">
    <text evidence="1">Belongs to the helicase family. UvrD subfamily.</text>
</comment>